<sequence>MSVPTQTVIRGMFARFADFGSDPDELTRVLGGYEADAELGSLP</sequence>
<dbReference type="Proteomes" id="UP000321079">
    <property type="component" value="Unassembled WGS sequence"/>
</dbReference>
<proteinExistence type="predicted"/>
<evidence type="ECO:0000313" key="2">
    <source>
        <dbReference type="Proteomes" id="UP000321079"/>
    </source>
</evidence>
<protein>
    <submittedName>
        <fullName evidence="1">Uncharacterized protein</fullName>
    </submittedName>
</protein>
<dbReference type="EMBL" id="BJVA01000004">
    <property type="protein sequence ID" value="GEK95792.1"/>
    <property type="molecule type" value="Genomic_DNA"/>
</dbReference>
<dbReference type="AlphaFoldDB" id="A0A511B810"/>
<dbReference type="RefSeq" id="WP_264788851.1">
    <property type="nucleotide sequence ID" value="NZ_BARK01000005.1"/>
</dbReference>
<keyword evidence="2" id="KW-1185">Reference proteome</keyword>
<comment type="caution">
    <text evidence="1">The sequence shown here is derived from an EMBL/GenBank/DDBJ whole genome shotgun (WGS) entry which is preliminary data.</text>
</comment>
<gene>
    <name evidence="1" type="ORF">GKA01_09890</name>
</gene>
<accession>A0A511B810</accession>
<reference evidence="1 2" key="1">
    <citation type="submission" date="2019-07" db="EMBL/GenBank/DDBJ databases">
        <title>Whole genome shotgun sequence of Gluconobacter kanchanaburiensis NBRC 103587.</title>
        <authorList>
            <person name="Hosoyama A."/>
            <person name="Uohara A."/>
            <person name="Ohji S."/>
            <person name="Ichikawa N."/>
        </authorList>
    </citation>
    <scope>NUCLEOTIDE SEQUENCE [LARGE SCALE GENOMIC DNA]</scope>
    <source>
        <strain evidence="1 2">NBRC 103587</strain>
    </source>
</reference>
<evidence type="ECO:0000313" key="1">
    <source>
        <dbReference type="EMBL" id="GEK95792.1"/>
    </source>
</evidence>
<organism evidence="1 2">
    <name type="scientific">Gluconobacter kanchanaburiensis NBRC 103587</name>
    <dbReference type="NCBI Taxonomy" id="1307948"/>
    <lineage>
        <taxon>Bacteria</taxon>
        <taxon>Pseudomonadati</taxon>
        <taxon>Pseudomonadota</taxon>
        <taxon>Alphaproteobacteria</taxon>
        <taxon>Acetobacterales</taxon>
        <taxon>Acetobacteraceae</taxon>
        <taxon>Gluconobacter</taxon>
    </lineage>
</organism>
<name>A0A511B810_9PROT</name>